<dbReference type="EMBL" id="CAKOAT010181488">
    <property type="protein sequence ID" value="CAH8353415.1"/>
    <property type="molecule type" value="Genomic_DNA"/>
</dbReference>
<evidence type="ECO:0000313" key="2">
    <source>
        <dbReference type="Proteomes" id="UP001642260"/>
    </source>
</evidence>
<sequence>MSREHNRKLLLLQKATDKLNEAVRTIAESENYFLDMAATYGNMMASNLELSDVSWYVQKKERCLEIAKEFTDMRDVSLQELDNLHNLRTREIEAFQQKASLQKTRSPFCFFF</sequence>
<dbReference type="AlphaFoldDB" id="A0ABC8K4G5"/>
<gene>
    <name evidence="1" type="ORF">ERUC_LOCUS19170</name>
</gene>
<keyword evidence="2" id="KW-1185">Reference proteome</keyword>
<proteinExistence type="predicted"/>
<organism evidence="1 2">
    <name type="scientific">Eruca vesicaria subsp. sativa</name>
    <name type="common">Garden rocket</name>
    <name type="synonym">Eruca sativa</name>
    <dbReference type="NCBI Taxonomy" id="29727"/>
    <lineage>
        <taxon>Eukaryota</taxon>
        <taxon>Viridiplantae</taxon>
        <taxon>Streptophyta</taxon>
        <taxon>Embryophyta</taxon>
        <taxon>Tracheophyta</taxon>
        <taxon>Spermatophyta</taxon>
        <taxon>Magnoliopsida</taxon>
        <taxon>eudicotyledons</taxon>
        <taxon>Gunneridae</taxon>
        <taxon>Pentapetalae</taxon>
        <taxon>rosids</taxon>
        <taxon>malvids</taxon>
        <taxon>Brassicales</taxon>
        <taxon>Brassicaceae</taxon>
        <taxon>Brassiceae</taxon>
        <taxon>Eruca</taxon>
    </lineage>
</organism>
<protein>
    <submittedName>
        <fullName evidence="1">Uncharacterized protein</fullName>
    </submittedName>
</protein>
<accession>A0ABC8K4G5</accession>
<name>A0ABC8K4G5_ERUVS</name>
<evidence type="ECO:0000313" key="1">
    <source>
        <dbReference type="EMBL" id="CAH8353415.1"/>
    </source>
</evidence>
<reference evidence="1 2" key="1">
    <citation type="submission" date="2022-03" db="EMBL/GenBank/DDBJ databases">
        <authorList>
            <person name="Macdonald S."/>
            <person name="Ahmed S."/>
            <person name="Newling K."/>
        </authorList>
    </citation>
    <scope>NUCLEOTIDE SEQUENCE [LARGE SCALE GENOMIC DNA]</scope>
</reference>
<comment type="caution">
    <text evidence="1">The sequence shown here is derived from an EMBL/GenBank/DDBJ whole genome shotgun (WGS) entry which is preliminary data.</text>
</comment>
<dbReference type="Proteomes" id="UP001642260">
    <property type="component" value="Unassembled WGS sequence"/>
</dbReference>